<reference evidence="1" key="1">
    <citation type="submission" date="2016-10" db="EMBL/GenBank/DDBJ databases">
        <authorList>
            <person name="de Groot N.N."/>
        </authorList>
    </citation>
    <scope>NUCLEOTIDE SEQUENCE</scope>
</reference>
<organism evidence="1">
    <name type="scientific">hydrothermal vent metagenome</name>
    <dbReference type="NCBI Taxonomy" id="652676"/>
    <lineage>
        <taxon>unclassified sequences</taxon>
        <taxon>metagenomes</taxon>
        <taxon>ecological metagenomes</taxon>
    </lineage>
</organism>
<evidence type="ECO:0000313" key="1">
    <source>
        <dbReference type="EMBL" id="SFV81347.1"/>
    </source>
</evidence>
<dbReference type="AlphaFoldDB" id="A0A1W1DJ27"/>
<proteinExistence type="predicted"/>
<sequence length="47" mass="5212">MPKTYVEALKTIEKNLGITLTKIGVITTNLGLDIKGLDKTCTSYQHF</sequence>
<accession>A0A1W1DJ27</accession>
<protein>
    <submittedName>
        <fullName evidence="1">Uncharacterized protein</fullName>
    </submittedName>
</protein>
<gene>
    <name evidence="1" type="ORF">MNB_SUP05-12-1241</name>
</gene>
<dbReference type="EMBL" id="FPHT01000168">
    <property type="protein sequence ID" value="SFV81347.1"/>
    <property type="molecule type" value="Genomic_DNA"/>
</dbReference>
<name>A0A1W1DJ27_9ZZZZ</name>